<dbReference type="PANTHER" id="PTHR33237">
    <property type="entry name" value="F2P16.13 PROTEIN-RELATED"/>
    <property type="match status" value="1"/>
</dbReference>
<sequence length="175" mass="20586">MDQRRIKIKVPKLSEKATRKKNEIDKGKKMKKEEKGTRHFIRPKMIFPVKKMSSVISSVFSRKKPLAHENREQSDDSAEITEAELTLAVEPKQKPIHQKESFWQSARLRLKILFLGQRLKTRKRKRRLRRRRSLSEGMGEKELCKKRILMGERCKPMNKSGVLHYDGDGILLPEP</sequence>
<evidence type="ECO:0000313" key="2">
    <source>
        <dbReference type="EMBL" id="KAL1212785.1"/>
    </source>
</evidence>
<gene>
    <name evidence="2" type="ORF">V5N11_021336</name>
</gene>
<organism evidence="2 3">
    <name type="scientific">Cardamine amara subsp. amara</name>
    <dbReference type="NCBI Taxonomy" id="228776"/>
    <lineage>
        <taxon>Eukaryota</taxon>
        <taxon>Viridiplantae</taxon>
        <taxon>Streptophyta</taxon>
        <taxon>Embryophyta</taxon>
        <taxon>Tracheophyta</taxon>
        <taxon>Spermatophyta</taxon>
        <taxon>Magnoliopsida</taxon>
        <taxon>eudicotyledons</taxon>
        <taxon>Gunneridae</taxon>
        <taxon>Pentapetalae</taxon>
        <taxon>rosids</taxon>
        <taxon>malvids</taxon>
        <taxon>Brassicales</taxon>
        <taxon>Brassicaceae</taxon>
        <taxon>Cardamineae</taxon>
        <taxon>Cardamine</taxon>
    </lineage>
</organism>
<feature type="compositionally biased region" description="Basic and acidic residues" evidence="1">
    <location>
        <begin position="12"/>
        <end position="37"/>
    </location>
</feature>
<feature type="compositionally biased region" description="Basic residues" evidence="1">
    <location>
        <begin position="1"/>
        <end position="10"/>
    </location>
</feature>
<name>A0ABD1BGS0_CARAN</name>
<proteinExistence type="predicted"/>
<keyword evidence="3" id="KW-1185">Reference proteome</keyword>
<evidence type="ECO:0000313" key="3">
    <source>
        <dbReference type="Proteomes" id="UP001558713"/>
    </source>
</evidence>
<accession>A0ABD1BGS0</accession>
<feature type="region of interest" description="Disordered" evidence="1">
    <location>
        <begin position="1"/>
        <end position="39"/>
    </location>
</feature>
<reference evidence="2 3" key="1">
    <citation type="submission" date="2024-04" db="EMBL/GenBank/DDBJ databases">
        <title>Genome assembly C_amara_ONT_v2.</title>
        <authorList>
            <person name="Yant L."/>
            <person name="Moore C."/>
            <person name="Slenker M."/>
        </authorList>
    </citation>
    <scope>NUCLEOTIDE SEQUENCE [LARGE SCALE GENOMIC DNA]</scope>
    <source>
        <tissue evidence="2">Leaf</tissue>
    </source>
</reference>
<dbReference type="Proteomes" id="UP001558713">
    <property type="component" value="Unassembled WGS sequence"/>
</dbReference>
<dbReference type="EMBL" id="JBANAX010000362">
    <property type="protein sequence ID" value="KAL1212785.1"/>
    <property type="molecule type" value="Genomic_DNA"/>
</dbReference>
<dbReference type="AlphaFoldDB" id="A0ABD1BGS0"/>
<dbReference type="PANTHER" id="PTHR33237:SF31">
    <property type="entry name" value="F2P16.13 PROTEIN"/>
    <property type="match status" value="1"/>
</dbReference>
<protein>
    <submittedName>
        <fullName evidence="2">Uncharacterized protein</fullName>
    </submittedName>
</protein>
<comment type="caution">
    <text evidence="2">The sequence shown here is derived from an EMBL/GenBank/DDBJ whole genome shotgun (WGS) entry which is preliminary data.</text>
</comment>
<evidence type="ECO:0000256" key="1">
    <source>
        <dbReference type="SAM" id="MobiDB-lite"/>
    </source>
</evidence>